<dbReference type="OrthoDB" id="7067877at2"/>
<organism evidence="1 2">
    <name type="scientific">Gilliamella apicola</name>
    <dbReference type="NCBI Taxonomy" id="1196095"/>
    <lineage>
        <taxon>Bacteria</taxon>
        <taxon>Pseudomonadati</taxon>
        <taxon>Pseudomonadota</taxon>
        <taxon>Gammaproteobacteria</taxon>
        <taxon>Orbales</taxon>
        <taxon>Orbaceae</taxon>
        <taxon>Gilliamella</taxon>
    </lineage>
</organism>
<evidence type="ECO:0000313" key="1">
    <source>
        <dbReference type="EMBL" id="PXZ07541.1"/>
    </source>
</evidence>
<gene>
    <name evidence="1" type="ORF">DKK70_06730</name>
</gene>
<accession>A0A2V4E903</accession>
<dbReference type="RefSeq" id="WP_110433299.1">
    <property type="nucleotide sequence ID" value="NZ_QGLR01000009.1"/>
</dbReference>
<sequence length="495" mass="54294">MDYNFKHETWPTYNLVSSKLSSQSSLLTMVYFLSRLQGIARILLQSLPRSPLSQQIFLGLWFGLSVITSYSSHALTSKTSNIINGNAPYLTFDGGRSRATNTDALFWISLSSGRKFTPTTNNSSITNPIELPTIGESFADIDMLVPTNSDSIALSLLIGPPYNYWGDDDGDGQGDDGITVTGNLMLAISDKYNQTVARNEVLTVCRSPYKLTLSNTEGTLQTRYGVPNESLLSQRNVTYYVQPKASPSVCFAKPNLNAGTGPRAGFAWIWNSDKGFLTQSVSSYGLNFPTTGANNLYFDLDIVGSEALTWAQVSGGGITATMTNSTSTSVRVTLTGPVATDSQWESDNPGNIDQPSLPQVFELIGRDSHGNAIVKYGFELKQWFVNRGAKKGYDYSSISSWCPNIGYRMPKVKDLTNSNERGLGATPLSTGNYYQRHIAAGLFTEWGYMKDYQNANFATYGGYWTTDNQFAVWSGSGWLYAVISPRNSNGLCVYP</sequence>
<name>A0A2V4E903_9GAMM</name>
<dbReference type="Proteomes" id="UP000247932">
    <property type="component" value="Unassembled WGS sequence"/>
</dbReference>
<evidence type="ECO:0008006" key="3">
    <source>
        <dbReference type="Google" id="ProtNLM"/>
    </source>
</evidence>
<dbReference type="EMBL" id="QGLR01000009">
    <property type="protein sequence ID" value="PXZ07541.1"/>
    <property type="molecule type" value="Genomic_DNA"/>
</dbReference>
<keyword evidence="2" id="KW-1185">Reference proteome</keyword>
<proteinExistence type="predicted"/>
<reference evidence="1 2" key="1">
    <citation type="submission" date="2018-05" db="EMBL/GenBank/DDBJ databases">
        <title>Reference genomes for bee gut microbiota database.</title>
        <authorList>
            <person name="Ellegaard K.M."/>
        </authorList>
    </citation>
    <scope>NUCLEOTIDE SEQUENCE [LARGE SCALE GENOMIC DNA]</scope>
    <source>
        <strain evidence="1 2">ESL0182</strain>
    </source>
</reference>
<evidence type="ECO:0000313" key="2">
    <source>
        <dbReference type="Proteomes" id="UP000247932"/>
    </source>
</evidence>
<protein>
    <recommendedName>
        <fullName evidence="3">DUF1566 domain-containing protein</fullName>
    </recommendedName>
</protein>
<dbReference type="AlphaFoldDB" id="A0A2V4E903"/>
<comment type="caution">
    <text evidence="1">The sequence shown here is derived from an EMBL/GenBank/DDBJ whole genome shotgun (WGS) entry which is preliminary data.</text>
</comment>